<proteinExistence type="predicted"/>
<evidence type="ECO:0000313" key="3">
    <source>
        <dbReference type="Proteomes" id="UP000323917"/>
    </source>
</evidence>
<dbReference type="Proteomes" id="UP000323917">
    <property type="component" value="Chromosome"/>
</dbReference>
<feature type="compositionally biased region" description="Basic and acidic residues" evidence="1">
    <location>
        <begin position="75"/>
        <end position="86"/>
    </location>
</feature>
<dbReference type="EMBL" id="CP042913">
    <property type="protein sequence ID" value="QEG36878.1"/>
    <property type="molecule type" value="Genomic_DNA"/>
</dbReference>
<reference evidence="2 3" key="1">
    <citation type="submission" date="2019-08" db="EMBL/GenBank/DDBJ databases">
        <title>Deep-cultivation of Planctomycetes and their phenomic and genomic characterization uncovers novel biology.</title>
        <authorList>
            <person name="Wiegand S."/>
            <person name="Jogler M."/>
            <person name="Boedeker C."/>
            <person name="Pinto D."/>
            <person name="Vollmers J."/>
            <person name="Rivas-Marin E."/>
            <person name="Kohn T."/>
            <person name="Peeters S.H."/>
            <person name="Heuer A."/>
            <person name="Rast P."/>
            <person name="Oberbeckmann S."/>
            <person name="Bunk B."/>
            <person name="Jeske O."/>
            <person name="Meyerdierks A."/>
            <person name="Storesund J.E."/>
            <person name="Kallscheuer N."/>
            <person name="Luecker S."/>
            <person name="Lage O.M."/>
            <person name="Pohl T."/>
            <person name="Merkel B.J."/>
            <person name="Hornburger P."/>
            <person name="Mueller R.-W."/>
            <person name="Bruemmer F."/>
            <person name="Labrenz M."/>
            <person name="Spormann A.M."/>
            <person name="Op den Camp H."/>
            <person name="Overmann J."/>
            <person name="Amann R."/>
            <person name="Jetten M.S.M."/>
            <person name="Mascher T."/>
            <person name="Medema M.H."/>
            <person name="Devos D.P."/>
            <person name="Kaster A.-K."/>
            <person name="Ovreas L."/>
            <person name="Rohde M."/>
            <person name="Galperin M.Y."/>
            <person name="Jogler C."/>
        </authorList>
    </citation>
    <scope>NUCLEOTIDE SEQUENCE [LARGE SCALE GENOMIC DNA]</scope>
    <source>
        <strain evidence="2 3">Pr1d</strain>
    </source>
</reference>
<dbReference type="AlphaFoldDB" id="A0A5B9QD50"/>
<accession>A0A5B9QD50</accession>
<gene>
    <name evidence="2" type="ORF">Pr1d_42150</name>
</gene>
<protein>
    <submittedName>
        <fullName evidence="2">Uncharacterized protein</fullName>
    </submittedName>
</protein>
<dbReference type="KEGG" id="bgok:Pr1d_42150"/>
<keyword evidence="3" id="KW-1185">Reference proteome</keyword>
<sequence length="114" mass="12612">MNGTAQPPETTRACTARLIFSNRVAEFYNFFCAIYGSFHEATIGEPRTLVTGLGRESRARIVGREQAVRSSGNAKESESGRSRAGERLFSLSQRRRGAEEKEEVAVRTLVCLAK</sequence>
<name>A0A5B9QD50_9BACT</name>
<evidence type="ECO:0000313" key="2">
    <source>
        <dbReference type="EMBL" id="QEG36878.1"/>
    </source>
</evidence>
<organism evidence="2 3">
    <name type="scientific">Bythopirellula goksoeyrii</name>
    <dbReference type="NCBI Taxonomy" id="1400387"/>
    <lineage>
        <taxon>Bacteria</taxon>
        <taxon>Pseudomonadati</taxon>
        <taxon>Planctomycetota</taxon>
        <taxon>Planctomycetia</taxon>
        <taxon>Pirellulales</taxon>
        <taxon>Lacipirellulaceae</taxon>
        <taxon>Bythopirellula</taxon>
    </lineage>
</organism>
<evidence type="ECO:0000256" key="1">
    <source>
        <dbReference type="SAM" id="MobiDB-lite"/>
    </source>
</evidence>
<feature type="region of interest" description="Disordered" evidence="1">
    <location>
        <begin position="64"/>
        <end position="87"/>
    </location>
</feature>